<reference evidence="2" key="1">
    <citation type="journal article" date="2011" name="PLoS Genet.">
        <title>Genomic analysis of the necrotrophic fungal pathogens Sclerotinia sclerotiorum and Botrytis cinerea.</title>
        <authorList>
            <person name="Amselem J."/>
            <person name="Cuomo C.A."/>
            <person name="van Kan J.A."/>
            <person name="Viaud M."/>
            <person name="Benito E.P."/>
            <person name="Couloux A."/>
            <person name="Coutinho P.M."/>
            <person name="de Vries R.P."/>
            <person name="Dyer P.S."/>
            <person name="Fillinger S."/>
            <person name="Fournier E."/>
            <person name="Gout L."/>
            <person name="Hahn M."/>
            <person name="Kohn L."/>
            <person name="Lapalu N."/>
            <person name="Plummer K.M."/>
            <person name="Pradier J.M."/>
            <person name="Quevillon E."/>
            <person name="Sharon A."/>
            <person name="Simon A."/>
            <person name="ten Have A."/>
            <person name="Tudzynski B."/>
            <person name="Tudzynski P."/>
            <person name="Wincker P."/>
            <person name="Andrew M."/>
            <person name="Anthouard V."/>
            <person name="Beever R.E."/>
            <person name="Beffa R."/>
            <person name="Benoit I."/>
            <person name="Bouzid O."/>
            <person name="Brault B."/>
            <person name="Chen Z."/>
            <person name="Choquer M."/>
            <person name="Collemare J."/>
            <person name="Cotton P."/>
            <person name="Danchin E.G."/>
            <person name="Da Silva C."/>
            <person name="Gautier A."/>
            <person name="Giraud C."/>
            <person name="Giraud T."/>
            <person name="Gonzalez C."/>
            <person name="Grossetete S."/>
            <person name="Guldener U."/>
            <person name="Henrissat B."/>
            <person name="Howlett B.J."/>
            <person name="Kodira C."/>
            <person name="Kretschmer M."/>
            <person name="Lappartient A."/>
            <person name="Leroch M."/>
            <person name="Levis C."/>
            <person name="Mauceli E."/>
            <person name="Neuveglise C."/>
            <person name="Oeser B."/>
            <person name="Pearson M."/>
            <person name="Poulain J."/>
            <person name="Poussereau N."/>
            <person name="Quesneville H."/>
            <person name="Rascle C."/>
            <person name="Schumacher J."/>
            <person name="Segurens B."/>
            <person name="Sexton A."/>
            <person name="Silva E."/>
            <person name="Sirven C."/>
            <person name="Soanes D.M."/>
            <person name="Talbot N.J."/>
            <person name="Templeton M."/>
            <person name="Yandava C."/>
            <person name="Yarden O."/>
            <person name="Zeng Q."/>
            <person name="Rollins J.A."/>
            <person name="Lebrun M.H."/>
            <person name="Dickman M."/>
        </authorList>
    </citation>
    <scope>NUCLEOTIDE SEQUENCE [LARGE SCALE GENOMIC DNA]</scope>
    <source>
        <strain evidence="2">T4</strain>
    </source>
</reference>
<dbReference type="HOGENOM" id="CLU_2757477_0_0_1"/>
<dbReference type="EMBL" id="FQ790271">
    <property type="protein sequence ID" value="CCD44410.1"/>
    <property type="molecule type" value="Genomic_DNA"/>
</dbReference>
<evidence type="ECO:0000313" key="1">
    <source>
        <dbReference type="EMBL" id="CCD44410.1"/>
    </source>
</evidence>
<dbReference type="AlphaFoldDB" id="G2XV90"/>
<dbReference type="Proteomes" id="UP000008177">
    <property type="component" value="Unplaced contigs"/>
</dbReference>
<evidence type="ECO:0000313" key="2">
    <source>
        <dbReference type="Proteomes" id="UP000008177"/>
    </source>
</evidence>
<accession>G2XV90</accession>
<name>G2XV90_BOTF4</name>
<dbReference type="InParanoid" id="G2XV90"/>
<proteinExistence type="predicted"/>
<organism evidence="1 2">
    <name type="scientific">Botryotinia fuckeliana (strain T4)</name>
    <name type="common">Noble rot fungus</name>
    <name type="synonym">Botrytis cinerea</name>
    <dbReference type="NCBI Taxonomy" id="999810"/>
    <lineage>
        <taxon>Eukaryota</taxon>
        <taxon>Fungi</taxon>
        <taxon>Dikarya</taxon>
        <taxon>Ascomycota</taxon>
        <taxon>Pezizomycotina</taxon>
        <taxon>Leotiomycetes</taxon>
        <taxon>Helotiales</taxon>
        <taxon>Sclerotiniaceae</taxon>
        <taxon>Botrytis</taxon>
    </lineage>
</organism>
<protein>
    <submittedName>
        <fullName evidence="1">Uncharacterized protein</fullName>
    </submittedName>
</protein>
<gene>
    <name evidence="1" type="ORF">BofuT4_P053110.1</name>
</gene>
<sequence>MWSLFLVSEVKNDMKKSCKICRFLASPLPARIRVLFILPELPNPLTITLIRMVVASTLDHSQPPGAPNPK</sequence>